<keyword evidence="4" id="KW-0564">Palmitate</keyword>
<evidence type="ECO:0000256" key="1">
    <source>
        <dbReference type="ARBA" id="ARBA00022729"/>
    </source>
</evidence>
<comment type="function">
    <text evidence="4">Part of the outer membrane protein assembly complex, which is involved in assembly and insertion of beta-barrel proteins into the outer membrane.</text>
</comment>
<dbReference type="EMBL" id="BAABLD010000017">
    <property type="protein sequence ID" value="GAA5170532.1"/>
    <property type="molecule type" value="Genomic_DNA"/>
</dbReference>
<dbReference type="InterPro" id="IPR011047">
    <property type="entry name" value="Quinoprotein_ADH-like_sf"/>
</dbReference>
<evidence type="ECO:0000259" key="6">
    <source>
        <dbReference type="Pfam" id="PF13360"/>
    </source>
</evidence>
<evidence type="ECO:0000313" key="7">
    <source>
        <dbReference type="EMBL" id="GAA5170532.1"/>
    </source>
</evidence>
<dbReference type="Pfam" id="PF13360">
    <property type="entry name" value="PQQ_2"/>
    <property type="match status" value="1"/>
</dbReference>
<gene>
    <name evidence="4 7" type="primary">bamB</name>
    <name evidence="7" type="ORF">GCM10025770_33620</name>
</gene>
<keyword evidence="8" id="KW-1185">Reference proteome</keyword>
<dbReference type="PROSITE" id="PS51257">
    <property type="entry name" value="PROKAR_LIPOPROTEIN"/>
    <property type="match status" value="1"/>
</dbReference>
<dbReference type="InterPro" id="IPR017687">
    <property type="entry name" value="BamB"/>
</dbReference>
<comment type="subunit">
    <text evidence="4">Part of the Bam complex.</text>
</comment>
<evidence type="ECO:0000256" key="2">
    <source>
        <dbReference type="ARBA" id="ARBA00023136"/>
    </source>
</evidence>
<keyword evidence="2 4" id="KW-0472">Membrane</keyword>
<organism evidence="7 8">
    <name type="scientific">Viridibacterium curvum</name>
    <dbReference type="NCBI Taxonomy" id="1101404"/>
    <lineage>
        <taxon>Bacteria</taxon>
        <taxon>Pseudomonadati</taxon>
        <taxon>Pseudomonadota</taxon>
        <taxon>Betaproteobacteria</taxon>
        <taxon>Rhodocyclales</taxon>
        <taxon>Rhodocyclaceae</taxon>
        <taxon>Viridibacterium</taxon>
    </lineage>
</organism>
<evidence type="ECO:0000256" key="5">
    <source>
        <dbReference type="SAM" id="SignalP"/>
    </source>
</evidence>
<accession>A0ABP9R1P1</accession>
<dbReference type="SUPFAM" id="SSF50998">
    <property type="entry name" value="Quinoprotein alcohol dehydrogenase-like"/>
    <property type="match status" value="1"/>
</dbReference>
<dbReference type="PANTHER" id="PTHR34512">
    <property type="entry name" value="CELL SURFACE PROTEIN"/>
    <property type="match status" value="1"/>
</dbReference>
<reference evidence="8" key="1">
    <citation type="journal article" date="2019" name="Int. J. Syst. Evol. Microbiol.">
        <title>The Global Catalogue of Microorganisms (GCM) 10K type strain sequencing project: providing services to taxonomists for standard genome sequencing and annotation.</title>
        <authorList>
            <consortium name="The Broad Institute Genomics Platform"/>
            <consortium name="The Broad Institute Genome Sequencing Center for Infectious Disease"/>
            <person name="Wu L."/>
            <person name="Ma J."/>
        </authorList>
    </citation>
    <scope>NUCLEOTIDE SEQUENCE [LARGE SCALE GENOMIC DNA]</scope>
    <source>
        <strain evidence="8">JCM 18715</strain>
    </source>
</reference>
<sequence>MSRIEALRGACGALLCLTLAGCFSSSKAPEPMALAPFKATETLVEDWSLRTGNLAHTVLRPVTGGASVFAASARGELARYEAGRELWSIRAAKSLSSGVAVDGRAAVVSTSDGKLLAFDSTQGKPLWNVQLSGEVSGQPLIADELVIVRVGDNQVLAFDVADGKRRWVYERAQSSLNLRTYSGVTRLGDAVLAGFSGGKLVLLSLAGGFPRWEATVATPRGANELERMTDIVGEPLVRGDQVCVAAYQARVACVEAARGTVRWTRDIPSGVGADADDTFFYVTDSSGAVHALDLKTGTTAWKQDKLLWRGVGRPLVFGEYVVVTDTLGWVHLLNRKDGLFAARLRADSTGFSAPMAKLGSGFVAQARDGTVVALSIKPAVK</sequence>
<dbReference type="PANTHER" id="PTHR34512:SF30">
    <property type="entry name" value="OUTER MEMBRANE PROTEIN ASSEMBLY FACTOR BAMB"/>
    <property type="match status" value="1"/>
</dbReference>
<evidence type="ECO:0000313" key="8">
    <source>
        <dbReference type="Proteomes" id="UP001500547"/>
    </source>
</evidence>
<feature type="domain" description="Pyrrolo-quinoline quinone repeat" evidence="6">
    <location>
        <begin position="74"/>
        <end position="303"/>
    </location>
</feature>
<dbReference type="SMART" id="SM00564">
    <property type="entry name" value="PQQ"/>
    <property type="match status" value="7"/>
</dbReference>
<feature type="chain" id="PRO_5045078113" description="Outer membrane protein assembly factor BamB" evidence="5">
    <location>
        <begin position="29"/>
        <end position="381"/>
    </location>
</feature>
<protein>
    <recommendedName>
        <fullName evidence="4">Outer membrane protein assembly factor BamB</fullName>
    </recommendedName>
</protein>
<dbReference type="InterPro" id="IPR002372">
    <property type="entry name" value="PQQ_rpt_dom"/>
</dbReference>
<evidence type="ECO:0000256" key="3">
    <source>
        <dbReference type="ARBA" id="ARBA00023237"/>
    </source>
</evidence>
<dbReference type="Gene3D" id="2.130.10.10">
    <property type="entry name" value="YVTN repeat-like/Quinoprotein amine dehydrogenase"/>
    <property type="match status" value="1"/>
</dbReference>
<evidence type="ECO:0000256" key="4">
    <source>
        <dbReference type="HAMAP-Rule" id="MF_00923"/>
    </source>
</evidence>
<dbReference type="RefSeq" id="WP_345534272.1">
    <property type="nucleotide sequence ID" value="NZ_BAABLD010000017.1"/>
</dbReference>
<dbReference type="HAMAP" id="MF_00923">
    <property type="entry name" value="OM_assembly_BamB"/>
    <property type="match status" value="1"/>
</dbReference>
<dbReference type="InterPro" id="IPR015943">
    <property type="entry name" value="WD40/YVTN_repeat-like_dom_sf"/>
</dbReference>
<keyword evidence="3 4" id="KW-0998">Cell outer membrane</keyword>
<feature type="signal peptide" evidence="5">
    <location>
        <begin position="1"/>
        <end position="28"/>
    </location>
</feature>
<comment type="similarity">
    <text evidence="4">Belongs to the BamB family.</text>
</comment>
<proteinExistence type="inferred from homology"/>
<name>A0ABP9R1P1_9RHOO</name>
<keyword evidence="4" id="KW-0449">Lipoprotein</keyword>
<dbReference type="InterPro" id="IPR018391">
    <property type="entry name" value="PQQ_b-propeller_rpt"/>
</dbReference>
<dbReference type="NCBIfam" id="TIGR03300">
    <property type="entry name" value="assembly_YfgL"/>
    <property type="match status" value="1"/>
</dbReference>
<comment type="caution">
    <text evidence="7">The sequence shown here is derived from an EMBL/GenBank/DDBJ whole genome shotgun (WGS) entry which is preliminary data.</text>
</comment>
<dbReference type="Proteomes" id="UP001500547">
    <property type="component" value="Unassembled WGS sequence"/>
</dbReference>
<comment type="subcellular location">
    <subcellularLocation>
        <location evidence="4">Cell outer membrane</location>
        <topology evidence="4">Lipid-anchor</topology>
    </subcellularLocation>
</comment>
<keyword evidence="1 4" id="KW-0732">Signal</keyword>